<evidence type="ECO:0000313" key="2">
    <source>
        <dbReference type="EMBL" id="KAK0144597.1"/>
    </source>
</evidence>
<sequence length="767" mass="87641">MSSEDRQFMDSVSQSVKLNEGHYSISLPLKEKDVTFPNNRAVAVQRVESLKRKLSKNQEFHQDYTKFMRETFEKGYADEVPIGEICKDANRIWYIPHHGVYHPTKHKLRVVFDCAAVYQGTSLNSQLLQGPDLTSSLIGVLTRFRQESVAFMSDIEGMFCQVRVPAEDTDMLRFLWWPQGDLSQELKEYRMVVHLFGATSSPSCASFALRKCAEDNQAAFSSEATNTVLRNFYVDDCLKSVGSEKQAVALSQELQCLCAAGGFRLTKWISNSRAVLASVHEDDRAKEFKELDLEKDCLPIERALGVQWCVESDMLKFRVSIQNKPLTRRGLLSMVSTIYDPLGFLAPLILPVKQILQELCRTKHAWDDSMPEALALQWHQWVTSLNHLASFEVNRCVKPSNFDLLMRNSVTAAEIMSCQRCGRSIGLQDPTQPSDMFCHNVLPADVSVGKEKVKSWQTFPVTDLYLMSHHLQASAWTISVLLKSRGRTMIKRYGAVFTCLTVRAVHIEVASSLDTDSCIHALRRFIARRGQVRLMRSDNGTNFVGTERELREAVQALENAKIQDILQSKGITWMFNPPAASHFGGVWERQIRTIRKVLYSIVKQETIDDEGLHTLMCDVEAIINSRPITRVSNDPNDLEALTPNHLLLMKAITPLPPGIFDRNDVYSRRRWRQIQYLADLFWRRWTKEYLPDLQEKQKWSHPERNISENDIVLIVDESAPRNSWVMGRVIQTIKDSRGHVRQAKVKSSTTVLLRPVTKLCLLLESDM</sequence>
<dbReference type="PANTHER" id="PTHR47331:SF3">
    <property type="match status" value="1"/>
</dbReference>
<dbReference type="GO" id="GO:0015074">
    <property type="term" value="P:DNA integration"/>
    <property type="evidence" value="ECO:0007669"/>
    <property type="project" value="InterPro"/>
</dbReference>
<dbReference type="Pfam" id="PF18701">
    <property type="entry name" value="DUF5641"/>
    <property type="match status" value="1"/>
</dbReference>
<dbReference type="SUPFAM" id="SSF53098">
    <property type="entry name" value="Ribonuclease H-like"/>
    <property type="match status" value="1"/>
</dbReference>
<dbReference type="SUPFAM" id="SSF56672">
    <property type="entry name" value="DNA/RNA polymerases"/>
    <property type="match status" value="1"/>
</dbReference>
<evidence type="ECO:0000313" key="3">
    <source>
        <dbReference type="Proteomes" id="UP001174136"/>
    </source>
</evidence>
<dbReference type="Gene3D" id="3.30.420.10">
    <property type="entry name" value="Ribonuclease H-like superfamily/Ribonuclease H"/>
    <property type="match status" value="1"/>
</dbReference>
<dbReference type="Pfam" id="PF05380">
    <property type="entry name" value="Peptidase_A17"/>
    <property type="match status" value="1"/>
</dbReference>
<dbReference type="PANTHER" id="PTHR47331">
    <property type="entry name" value="PHD-TYPE DOMAIN-CONTAINING PROTEIN"/>
    <property type="match status" value="1"/>
</dbReference>
<dbReference type="CDD" id="cd01644">
    <property type="entry name" value="RT_pepA17"/>
    <property type="match status" value="1"/>
</dbReference>
<accession>A0AA47MQA1</accession>
<organism evidence="2 3">
    <name type="scientific">Merluccius polli</name>
    <name type="common">Benguela hake</name>
    <name type="synonym">Merluccius cadenati</name>
    <dbReference type="NCBI Taxonomy" id="89951"/>
    <lineage>
        <taxon>Eukaryota</taxon>
        <taxon>Metazoa</taxon>
        <taxon>Chordata</taxon>
        <taxon>Craniata</taxon>
        <taxon>Vertebrata</taxon>
        <taxon>Euteleostomi</taxon>
        <taxon>Actinopterygii</taxon>
        <taxon>Neopterygii</taxon>
        <taxon>Teleostei</taxon>
        <taxon>Neoteleostei</taxon>
        <taxon>Acanthomorphata</taxon>
        <taxon>Zeiogadaria</taxon>
        <taxon>Gadariae</taxon>
        <taxon>Gadiformes</taxon>
        <taxon>Gadoidei</taxon>
        <taxon>Merlucciidae</taxon>
        <taxon>Merluccius</taxon>
    </lineage>
</organism>
<comment type="caution">
    <text evidence="2">The sequence shown here is derived from an EMBL/GenBank/DDBJ whole genome shotgun (WGS) entry which is preliminary data.</text>
</comment>
<protein>
    <recommendedName>
        <fullName evidence="1">Integrase catalytic domain-containing protein</fullName>
    </recommendedName>
</protein>
<reference evidence="2" key="1">
    <citation type="journal article" date="2023" name="Front. Mar. Sci.">
        <title>A new Merluccius polli reference genome to investigate the effects of global change in West African waters.</title>
        <authorList>
            <person name="Mateo J.L."/>
            <person name="Blanco-Fernandez C."/>
            <person name="Garcia-Vazquez E."/>
            <person name="Machado-Schiaffino G."/>
        </authorList>
    </citation>
    <scope>NUCLEOTIDE SEQUENCE</scope>
    <source>
        <strain evidence="2">C29</strain>
        <tissue evidence="2">Fin</tissue>
    </source>
</reference>
<keyword evidence="3" id="KW-1185">Reference proteome</keyword>
<dbReference type="InterPro" id="IPR036397">
    <property type="entry name" value="RNaseH_sf"/>
</dbReference>
<gene>
    <name evidence="2" type="ORF">N1851_017050</name>
</gene>
<dbReference type="InterPro" id="IPR040676">
    <property type="entry name" value="DUF5641"/>
</dbReference>
<dbReference type="InterPro" id="IPR008042">
    <property type="entry name" value="Retrotrans_Pao"/>
</dbReference>
<dbReference type="InterPro" id="IPR043502">
    <property type="entry name" value="DNA/RNA_pol_sf"/>
</dbReference>
<dbReference type="InterPro" id="IPR001584">
    <property type="entry name" value="Integrase_cat-core"/>
</dbReference>
<dbReference type="EMBL" id="JAOPHQ010003128">
    <property type="protein sequence ID" value="KAK0144597.1"/>
    <property type="molecule type" value="Genomic_DNA"/>
</dbReference>
<feature type="domain" description="Integrase catalytic" evidence="1">
    <location>
        <begin position="456"/>
        <end position="651"/>
    </location>
</feature>
<proteinExistence type="predicted"/>
<name>A0AA47MQA1_MERPO</name>
<evidence type="ECO:0000259" key="1">
    <source>
        <dbReference type="PROSITE" id="PS50994"/>
    </source>
</evidence>
<dbReference type="Proteomes" id="UP001174136">
    <property type="component" value="Unassembled WGS sequence"/>
</dbReference>
<dbReference type="InterPro" id="IPR012337">
    <property type="entry name" value="RNaseH-like_sf"/>
</dbReference>
<dbReference type="AlphaFoldDB" id="A0AA47MQA1"/>
<dbReference type="PROSITE" id="PS50994">
    <property type="entry name" value="INTEGRASE"/>
    <property type="match status" value="1"/>
</dbReference>
<dbReference type="GO" id="GO:0003676">
    <property type="term" value="F:nucleic acid binding"/>
    <property type="evidence" value="ECO:0007669"/>
    <property type="project" value="InterPro"/>
</dbReference>